<reference evidence="3 4" key="1">
    <citation type="submission" date="2019-01" db="EMBL/GenBank/DDBJ databases">
        <title>Coherence of Microcystis species and biogeography revealed through population genomics.</title>
        <authorList>
            <person name="Perez-Carrascal O.M."/>
            <person name="Terrat Y."/>
            <person name="Giani A."/>
            <person name="Fortin N."/>
            <person name="Tromas N."/>
            <person name="Shapiro B.J."/>
        </authorList>
    </citation>
    <scope>NUCLEOTIDE SEQUENCE [LARGE SCALE GENOMIC DNA]</scope>
    <source>
        <strain evidence="3">Mn_MB_F_20050700_S1D</strain>
    </source>
</reference>
<dbReference type="Pfam" id="PF07589">
    <property type="entry name" value="PEP-CTERM"/>
    <property type="match status" value="1"/>
</dbReference>
<feature type="domain" description="Ice-binding protein C-terminal" evidence="2">
    <location>
        <begin position="192"/>
        <end position="213"/>
    </location>
</feature>
<accession>A0A552J6F6</accession>
<organism evidence="3 4">
    <name type="scientific">Microcystis novacekii Mn_MB_F_20050700_S1D</name>
    <dbReference type="NCBI Taxonomy" id="2486266"/>
    <lineage>
        <taxon>Bacteria</taxon>
        <taxon>Bacillati</taxon>
        <taxon>Cyanobacteriota</taxon>
        <taxon>Cyanophyceae</taxon>
        <taxon>Oscillatoriophycideae</taxon>
        <taxon>Chroococcales</taxon>
        <taxon>Microcystaceae</taxon>
        <taxon>Microcystis</taxon>
    </lineage>
</organism>
<sequence length="218" mass="22585">MMTTNKLTKTFASGSLAIGVLAGSVLAATSASAMVMTSWGVFKNGDTIPEGDKQVTFQSGGEGISDSTMVAFGDLGNGEYQFSLMGMVAAATDFTYKIEILPTFPNNYFTGVQLDSDVNVNLANGGYGNITKEVIWTGGSVLLTSINGDPAPSATFAFIPGELTTLTVTDTLNPNFGGVLTSLSNKFRQGTAVPEPGTILGLLAVGGLGLVSRFNKQK</sequence>
<evidence type="ECO:0000313" key="4">
    <source>
        <dbReference type="Proteomes" id="UP000319191"/>
    </source>
</evidence>
<keyword evidence="1" id="KW-0732">Signal</keyword>
<dbReference type="NCBIfam" id="TIGR02595">
    <property type="entry name" value="PEP_CTERM"/>
    <property type="match status" value="1"/>
</dbReference>
<feature type="chain" id="PRO_5022130995" evidence="1">
    <location>
        <begin position="28"/>
        <end position="218"/>
    </location>
</feature>
<dbReference type="InterPro" id="IPR013424">
    <property type="entry name" value="Ice-binding_C"/>
</dbReference>
<dbReference type="Proteomes" id="UP000319191">
    <property type="component" value="Unassembled WGS sequence"/>
</dbReference>
<proteinExistence type="predicted"/>
<name>A0A552J6F6_9CHRO</name>
<gene>
    <name evidence="3" type="ORF">EWV54_04825</name>
</gene>
<evidence type="ECO:0000259" key="2">
    <source>
        <dbReference type="Pfam" id="PF07589"/>
    </source>
</evidence>
<evidence type="ECO:0000256" key="1">
    <source>
        <dbReference type="SAM" id="SignalP"/>
    </source>
</evidence>
<comment type="caution">
    <text evidence="3">The sequence shown here is derived from an EMBL/GenBank/DDBJ whole genome shotgun (WGS) entry which is preliminary data.</text>
</comment>
<evidence type="ECO:0000313" key="3">
    <source>
        <dbReference type="EMBL" id="TRU91346.1"/>
    </source>
</evidence>
<protein>
    <submittedName>
        <fullName evidence="3">PEP-CTERM sorting domain-containing protein</fullName>
    </submittedName>
</protein>
<feature type="signal peptide" evidence="1">
    <location>
        <begin position="1"/>
        <end position="27"/>
    </location>
</feature>
<dbReference type="AlphaFoldDB" id="A0A552J6F6"/>
<dbReference type="EMBL" id="SFAV01000059">
    <property type="protein sequence ID" value="TRU91346.1"/>
    <property type="molecule type" value="Genomic_DNA"/>
</dbReference>